<dbReference type="GO" id="GO:0006310">
    <property type="term" value="P:DNA recombination"/>
    <property type="evidence" value="ECO:0007669"/>
    <property type="project" value="UniProtKB-KW"/>
</dbReference>
<evidence type="ECO:0000256" key="3">
    <source>
        <dbReference type="ARBA" id="ARBA00022908"/>
    </source>
</evidence>
<name>A0A9D1PJW7_9FIRM</name>
<comment type="function">
    <text evidence="1">Site-specific tyrosine recombinase, which acts by catalyzing the cutting and rejoining of the recombining DNA molecules.</text>
</comment>
<protein>
    <submittedName>
        <fullName evidence="9">Site-specific integrase</fullName>
    </submittedName>
</protein>
<dbReference type="InterPro" id="IPR050808">
    <property type="entry name" value="Phage_Integrase"/>
</dbReference>
<dbReference type="GO" id="GO:0003677">
    <property type="term" value="F:DNA binding"/>
    <property type="evidence" value="ECO:0007669"/>
    <property type="project" value="UniProtKB-UniRule"/>
</dbReference>
<evidence type="ECO:0000256" key="4">
    <source>
        <dbReference type="ARBA" id="ARBA00023125"/>
    </source>
</evidence>
<accession>A0A9D1PJW7</accession>
<dbReference type="PROSITE" id="PS51900">
    <property type="entry name" value="CB"/>
    <property type="match status" value="1"/>
</dbReference>
<evidence type="ECO:0000259" key="7">
    <source>
        <dbReference type="PROSITE" id="PS51898"/>
    </source>
</evidence>
<evidence type="ECO:0000256" key="6">
    <source>
        <dbReference type="PROSITE-ProRule" id="PRU01248"/>
    </source>
</evidence>
<keyword evidence="3" id="KW-0229">DNA integration</keyword>
<feature type="domain" description="Core-binding (CB)" evidence="8">
    <location>
        <begin position="53"/>
        <end position="138"/>
    </location>
</feature>
<evidence type="ECO:0000259" key="8">
    <source>
        <dbReference type="PROSITE" id="PS51900"/>
    </source>
</evidence>
<dbReference type="Pfam" id="PF00589">
    <property type="entry name" value="Phage_integrase"/>
    <property type="match status" value="1"/>
</dbReference>
<feature type="domain" description="Tyr recombinase" evidence="7">
    <location>
        <begin position="160"/>
        <end position="325"/>
    </location>
</feature>
<keyword evidence="4 6" id="KW-0238">DNA-binding</keyword>
<dbReference type="EMBL" id="DXIE01000056">
    <property type="protein sequence ID" value="HIV63005.1"/>
    <property type="molecule type" value="Genomic_DNA"/>
</dbReference>
<dbReference type="Pfam" id="PF14659">
    <property type="entry name" value="Phage_int_SAM_3"/>
    <property type="match status" value="1"/>
</dbReference>
<dbReference type="InterPro" id="IPR004107">
    <property type="entry name" value="Integrase_SAM-like_N"/>
</dbReference>
<dbReference type="InterPro" id="IPR044068">
    <property type="entry name" value="CB"/>
</dbReference>
<dbReference type="InterPro" id="IPR011010">
    <property type="entry name" value="DNA_brk_join_enz"/>
</dbReference>
<reference evidence="9" key="2">
    <citation type="submission" date="2021-04" db="EMBL/GenBank/DDBJ databases">
        <authorList>
            <person name="Gilroy R."/>
        </authorList>
    </citation>
    <scope>NUCLEOTIDE SEQUENCE</scope>
    <source>
        <strain evidence="9">CHK193-4272</strain>
    </source>
</reference>
<dbReference type="Gene3D" id="1.10.150.130">
    <property type="match status" value="1"/>
</dbReference>
<gene>
    <name evidence="9" type="ORF">H9746_09260</name>
</gene>
<dbReference type="AlphaFoldDB" id="A0A9D1PJW7"/>
<evidence type="ECO:0000256" key="5">
    <source>
        <dbReference type="ARBA" id="ARBA00023172"/>
    </source>
</evidence>
<evidence type="ECO:0000256" key="2">
    <source>
        <dbReference type="ARBA" id="ARBA00008857"/>
    </source>
</evidence>
<reference evidence="9" key="1">
    <citation type="journal article" date="2021" name="PeerJ">
        <title>Extensive microbial diversity within the chicken gut microbiome revealed by metagenomics and culture.</title>
        <authorList>
            <person name="Gilroy R."/>
            <person name="Ravi A."/>
            <person name="Getino M."/>
            <person name="Pursley I."/>
            <person name="Horton D.L."/>
            <person name="Alikhan N.F."/>
            <person name="Baker D."/>
            <person name="Gharbi K."/>
            <person name="Hall N."/>
            <person name="Watson M."/>
            <person name="Adriaenssens E.M."/>
            <person name="Foster-Nyarko E."/>
            <person name="Jarju S."/>
            <person name="Secka A."/>
            <person name="Antonio M."/>
            <person name="Oren A."/>
            <person name="Chaudhuri R.R."/>
            <person name="La Ragione R."/>
            <person name="Hildebrand F."/>
            <person name="Pallen M.J."/>
        </authorList>
    </citation>
    <scope>NUCLEOTIDE SEQUENCE</scope>
    <source>
        <strain evidence="9">CHK193-4272</strain>
    </source>
</reference>
<dbReference type="GO" id="GO:0015074">
    <property type="term" value="P:DNA integration"/>
    <property type="evidence" value="ECO:0007669"/>
    <property type="project" value="UniProtKB-KW"/>
</dbReference>
<sequence length="325" mass="38393">MSVAKMKDGKRWYVFIRYKDWDGTTRQHKKEGFTRRADAQQYERDFLDRKSGSTSMTFNSMYKLYMEDCETRLKPTTFSLKKSLFDTRIIPYLGNLKIDEITPSVIRKWQNDIIGLNFSQTYLRKLNSEVSAIFNYATKYYGLKNNPARLAGSIGKSNADRMQFWTIDEFEKFTQAIKHNTVQYLCMNVLFWTGMRKGEMLALTKSDIDLVNKTIHINKTYARINMVNIIQEPKTPKSNRVISIPQFLVDMLEDYMEQLYRLNDDDRLFPYGTEYCRNIIKRGCAKTGVKRIRVHDLRHPYVKHTTKKYNSEKQKTQATKMDLIA</sequence>
<proteinExistence type="inferred from homology"/>
<dbReference type="CDD" id="cd01189">
    <property type="entry name" value="INT_ICEBs1_C_like"/>
    <property type="match status" value="1"/>
</dbReference>
<dbReference type="SUPFAM" id="SSF56349">
    <property type="entry name" value="DNA breaking-rejoining enzymes"/>
    <property type="match status" value="1"/>
</dbReference>
<evidence type="ECO:0000313" key="10">
    <source>
        <dbReference type="Proteomes" id="UP000886808"/>
    </source>
</evidence>
<dbReference type="InterPro" id="IPR013762">
    <property type="entry name" value="Integrase-like_cat_sf"/>
</dbReference>
<dbReference type="Pfam" id="PF14657">
    <property type="entry name" value="Arm-DNA-bind_4"/>
    <property type="match status" value="1"/>
</dbReference>
<feature type="non-terminal residue" evidence="9">
    <location>
        <position position="325"/>
    </location>
</feature>
<comment type="caution">
    <text evidence="9">The sequence shown here is derived from an EMBL/GenBank/DDBJ whole genome shotgun (WGS) entry which is preliminary data.</text>
</comment>
<dbReference type="Gene3D" id="1.10.443.10">
    <property type="entry name" value="Intergrase catalytic core"/>
    <property type="match status" value="1"/>
</dbReference>
<dbReference type="InterPro" id="IPR002104">
    <property type="entry name" value="Integrase_catalytic"/>
</dbReference>
<dbReference type="InterPro" id="IPR028259">
    <property type="entry name" value="AP2-like_int_N"/>
</dbReference>
<dbReference type="Proteomes" id="UP000886808">
    <property type="component" value="Unassembled WGS sequence"/>
</dbReference>
<keyword evidence="5" id="KW-0233">DNA recombination</keyword>
<evidence type="ECO:0000313" key="9">
    <source>
        <dbReference type="EMBL" id="HIV63005.1"/>
    </source>
</evidence>
<comment type="similarity">
    <text evidence="2">Belongs to the 'phage' integrase family.</text>
</comment>
<dbReference type="PROSITE" id="PS51898">
    <property type="entry name" value="TYR_RECOMBINASE"/>
    <property type="match status" value="1"/>
</dbReference>
<dbReference type="InterPro" id="IPR010998">
    <property type="entry name" value="Integrase_recombinase_N"/>
</dbReference>
<dbReference type="PANTHER" id="PTHR30629:SF2">
    <property type="entry name" value="PROPHAGE INTEGRASE INTS-RELATED"/>
    <property type="match status" value="1"/>
</dbReference>
<evidence type="ECO:0000256" key="1">
    <source>
        <dbReference type="ARBA" id="ARBA00003283"/>
    </source>
</evidence>
<organism evidence="9 10">
    <name type="scientific">Candidatus Butyricicoccus avistercoris</name>
    <dbReference type="NCBI Taxonomy" id="2838518"/>
    <lineage>
        <taxon>Bacteria</taxon>
        <taxon>Bacillati</taxon>
        <taxon>Bacillota</taxon>
        <taxon>Clostridia</taxon>
        <taxon>Eubacteriales</taxon>
        <taxon>Butyricicoccaceae</taxon>
        <taxon>Butyricicoccus</taxon>
    </lineage>
</organism>
<dbReference type="PANTHER" id="PTHR30629">
    <property type="entry name" value="PROPHAGE INTEGRASE"/>
    <property type="match status" value="1"/>
</dbReference>